<evidence type="ECO:0000313" key="1">
    <source>
        <dbReference type="EMBL" id="KAF0930723.1"/>
    </source>
</evidence>
<sequence length="156" mass="15672">MGTLLRPRPAAALVSHLPVGTTASSSSAHGTAVVCSLASEAAATVLISSYLVGGGRWLWRGVPTASGGVDRVLPPGSAGCGGGVAAEGYGGEIGRRCHGGFAAGAVRPGSVFKGQRGSVKVIIHHPFEGNDAENLCSEARKVVIADNLLLNGYAMH</sequence>
<keyword evidence="2" id="KW-1185">Reference proteome</keyword>
<dbReference type="OrthoDB" id="417078at2759"/>
<name>A0A6G1F1G7_9ORYZ</name>
<proteinExistence type="predicted"/>
<dbReference type="Proteomes" id="UP000479710">
    <property type="component" value="Unassembled WGS sequence"/>
</dbReference>
<gene>
    <name evidence="1" type="ORF">E2562_034916</name>
</gene>
<dbReference type="EMBL" id="SPHZ02000002">
    <property type="protein sequence ID" value="KAF0930723.1"/>
    <property type="molecule type" value="Genomic_DNA"/>
</dbReference>
<protein>
    <submittedName>
        <fullName evidence="1">Uncharacterized protein</fullName>
    </submittedName>
</protein>
<comment type="caution">
    <text evidence="1">The sequence shown here is derived from an EMBL/GenBank/DDBJ whole genome shotgun (WGS) entry which is preliminary data.</text>
</comment>
<organism evidence="1 2">
    <name type="scientific">Oryza meyeriana var. granulata</name>
    <dbReference type="NCBI Taxonomy" id="110450"/>
    <lineage>
        <taxon>Eukaryota</taxon>
        <taxon>Viridiplantae</taxon>
        <taxon>Streptophyta</taxon>
        <taxon>Embryophyta</taxon>
        <taxon>Tracheophyta</taxon>
        <taxon>Spermatophyta</taxon>
        <taxon>Magnoliopsida</taxon>
        <taxon>Liliopsida</taxon>
        <taxon>Poales</taxon>
        <taxon>Poaceae</taxon>
        <taxon>BOP clade</taxon>
        <taxon>Oryzoideae</taxon>
        <taxon>Oryzeae</taxon>
        <taxon>Oryzinae</taxon>
        <taxon>Oryza</taxon>
        <taxon>Oryza meyeriana</taxon>
    </lineage>
</organism>
<evidence type="ECO:0000313" key="2">
    <source>
        <dbReference type="Proteomes" id="UP000479710"/>
    </source>
</evidence>
<accession>A0A6G1F1G7</accession>
<dbReference type="AlphaFoldDB" id="A0A6G1F1G7"/>
<reference evidence="1 2" key="1">
    <citation type="submission" date="2019-11" db="EMBL/GenBank/DDBJ databases">
        <title>Whole genome sequence of Oryza granulata.</title>
        <authorList>
            <person name="Li W."/>
        </authorList>
    </citation>
    <scope>NUCLEOTIDE SEQUENCE [LARGE SCALE GENOMIC DNA]</scope>
    <source>
        <strain evidence="2">cv. Menghai</strain>
        <tissue evidence="1">Leaf</tissue>
    </source>
</reference>